<evidence type="ECO:0000256" key="13">
    <source>
        <dbReference type="ARBA" id="ARBA00043962"/>
    </source>
</evidence>
<comment type="cofactor">
    <cofactor evidence="1">
        <name>Zn(2+)</name>
        <dbReference type="ChEBI" id="CHEBI:29105"/>
    </cofactor>
</comment>
<dbReference type="GO" id="GO:0004177">
    <property type="term" value="F:aminopeptidase activity"/>
    <property type="evidence" value="ECO:0007669"/>
    <property type="project" value="UniProtKB-KW"/>
</dbReference>
<dbReference type="GO" id="GO:0008235">
    <property type="term" value="F:metalloexopeptidase activity"/>
    <property type="evidence" value="ECO:0007669"/>
    <property type="project" value="InterPro"/>
</dbReference>
<evidence type="ECO:0000256" key="4">
    <source>
        <dbReference type="ARBA" id="ARBA00022670"/>
    </source>
</evidence>
<comment type="caution">
    <text evidence="16">The sequence shown here is derived from an EMBL/GenBank/DDBJ whole genome shotgun (WGS) entry which is preliminary data.</text>
</comment>
<comment type="similarity">
    <text evidence="13">Belongs to the peptidase M28 family. M28E subfamily.</text>
</comment>
<dbReference type="InterPro" id="IPR045175">
    <property type="entry name" value="M28_fam"/>
</dbReference>
<evidence type="ECO:0000256" key="14">
    <source>
        <dbReference type="RuleBase" id="RU361240"/>
    </source>
</evidence>
<comment type="function">
    <text evidence="12">Extracellular aminopeptidase that allows assimilation of proteinaceous substrates.</text>
</comment>
<dbReference type="Gene3D" id="3.40.630.10">
    <property type="entry name" value="Zn peptidases"/>
    <property type="match status" value="1"/>
</dbReference>
<keyword evidence="5 14" id="KW-0479">Metal-binding</keyword>
<sequence length="368" mass="38997">MRPSTFLSLIAGSAHVANAAPKPATGLRLIKTSPTDPGTWVTEDQKDSDFTAKGIRFVDITDITDAQTLRVLSTDPGSVSSQRAAVTYPTTITHQSVANPIVSQVSTTSPQSWLRTFTNFQTRHYRSTYGVEASTWLFSTVKSVAAANPAIVVTQFTHSSFSQKSVIARIPGSSSASLVVVGAHLDSTGGSTTAKGPGAEDDGSGCVVILEALRVLAAAKFAPQDTLEFHFYAGEEGGLLGSADVFQSYKTAGKTVLAMLNQDMAGYSPGGKLTVYTDYVDSSLTTYVTRVATAYIGAVSTSKCGYGCSDHASARSAGFPAAYVGDEPFDSSANFIHSPQDTYDKIQWTTILRHAKFMTAFLVEASFL</sequence>
<reference evidence="16" key="1">
    <citation type="submission" date="2023-06" db="EMBL/GenBank/DDBJ databases">
        <title>Genome-scale phylogeny and comparative genomics of the fungal order Sordariales.</title>
        <authorList>
            <consortium name="Lawrence Berkeley National Laboratory"/>
            <person name="Hensen N."/>
            <person name="Bonometti L."/>
            <person name="Westerberg I."/>
            <person name="Brannstrom I.O."/>
            <person name="Guillou S."/>
            <person name="Cros-Aarteil S."/>
            <person name="Calhoun S."/>
            <person name="Haridas S."/>
            <person name="Kuo A."/>
            <person name="Mondo S."/>
            <person name="Pangilinan J."/>
            <person name="Riley R."/>
            <person name="LaButti K."/>
            <person name="Andreopoulos B."/>
            <person name="Lipzen A."/>
            <person name="Chen C."/>
            <person name="Yanf M."/>
            <person name="Daum C."/>
            <person name="Ng V."/>
            <person name="Clum A."/>
            <person name="Steindorff A."/>
            <person name="Ohm R."/>
            <person name="Martin F."/>
            <person name="Silar P."/>
            <person name="Natvig D."/>
            <person name="Lalanne C."/>
            <person name="Gautier V."/>
            <person name="Ament-velasquez S.L."/>
            <person name="Kruys A."/>
            <person name="Hutchinson M.I."/>
            <person name="Powell A.J."/>
            <person name="Barry K."/>
            <person name="Miller A.N."/>
            <person name="Grigoriev I.V."/>
            <person name="Debuchy R."/>
            <person name="Gladieux P."/>
            <person name="Thoren M.H."/>
            <person name="Johannesson H."/>
        </authorList>
    </citation>
    <scope>NUCLEOTIDE SEQUENCE</scope>
    <source>
        <strain evidence="16">SMH3187-1</strain>
    </source>
</reference>
<evidence type="ECO:0000256" key="9">
    <source>
        <dbReference type="ARBA" id="ARBA00023145"/>
    </source>
</evidence>
<organism evidence="16 17">
    <name type="scientific">Schizothecium vesticola</name>
    <dbReference type="NCBI Taxonomy" id="314040"/>
    <lineage>
        <taxon>Eukaryota</taxon>
        <taxon>Fungi</taxon>
        <taxon>Dikarya</taxon>
        <taxon>Ascomycota</taxon>
        <taxon>Pezizomycotina</taxon>
        <taxon>Sordariomycetes</taxon>
        <taxon>Sordariomycetidae</taxon>
        <taxon>Sordariales</taxon>
        <taxon>Schizotheciaceae</taxon>
        <taxon>Schizothecium</taxon>
    </lineage>
</organism>
<keyword evidence="17" id="KW-1185">Reference proteome</keyword>
<dbReference type="Proteomes" id="UP001172155">
    <property type="component" value="Unassembled WGS sequence"/>
</dbReference>
<comment type="subunit">
    <text evidence="2">Monomer.</text>
</comment>
<dbReference type="EC" id="3.4.-.-" evidence="14"/>
<gene>
    <name evidence="16" type="ORF">B0T18DRAFT_437450</name>
</gene>
<dbReference type="PANTHER" id="PTHR12147">
    <property type="entry name" value="METALLOPEPTIDASE M28 FAMILY MEMBER"/>
    <property type="match status" value="1"/>
</dbReference>
<keyword evidence="4 14" id="KW-0645">Protease</keyword>
<evidence type="ECO:0000256" key="3">
    <source>
        <dbReference type="ARBA" id="ARBA00022438"/>
    </source>
</evidence>
<evidence type="ECO:0000313" key="17">
    <source>
        <dbReference type="Proteomes" id="UP001172155"/>
    </source>
</evidence>
<keyword evidence="7 14" id="KW-0378">Hydrolase</keyword>
<keyword evidence="8 14" id="KW-0862">Zinc</keyword>
<evidence type="ECO:0000256" key="8">
    <source>
        <dbReference type="ARBA" id="ARBA00022833"/>
    </source>
</evidence>
<protein>
    <recommendedName>
        <fullName evidence="14">Peptide hydrolase</fullName>
        <ecNumber evidence="14">3.4.-.-</ecNumber>
    </recommendedName>
</protein>
<dbReference type="AlphaFoldDB" id="A0AA40F2R7"/>
<feature type="domain" description="Peptidase M28" evidence="15">
    <location>
        <begin position="166"/>
        <end position="361"/>
    </location>
</feature>
<evidence type="ECO:0000259" key="15">
    <source>
        <dbReference type="Pfam" id="PF04389"/>
    </source>
</evidence>
<keyword evidence="10" id="KW-1015">Disulfide bond</keyword>
<evidence type="ECO:0000313" key="16">
    <source>
        <dbReference type="EMBL" id="KAK0750139.1"/>
    </source>
</evidence>
<proteinExistence type="inferred from homology"/>
<dbReference type="EMBL" id="JAUKUD010000003">
    <property type="protein sequence ID" value="KAK0750139.1"/>
    <property type="molecule type" value="Genomic_DNA"/>
</dbReference>
<evidence type="ECO:0000256" key="10">
    <source>
        <dbReference type="ARBA" id="ARBA00023157"/>
    </source>
</evidence>
<keyword evidence="11" id="KW-0325">Glycoprotein</keyword>
<dbReference type="GO" id="GO:0046872">
    <property type="term" value="F:metal ion binding"/>
    <property type="evidence" value="ECO:0007669"/>
    <property type="project" value="UniProtKB-KW"/>
</dbReference>
<dbReference type="SUPFAM" id="SSF53187">
    <property type="entry name" value="Zn-dependent exopeptidases"/>
    <property type="match status" value="1"/>
</dbReference>
<keyword evidence="3" id="KW-0031">Aminopeptidase</keyword>
<dbReference type="Pfam" id="PF04389">
    <property type="entry name" value="Peptidase_M28"/>
    <property type="match status" value="1"/>
</dbReference>
<evidence type="ECO:0000256" key="2">
    <source>
        <dbReference type="ARBA" id="ARBA00011245"/>
    </source>
</evidence>
<evidence type="ECO:0000256" key="7">
    <source>
        <dbReference type="ARBA" id="ARBA00022801"/>
    </source>
</evidence>
<dbReference type="GO" id="GO:0006508">
    <property type="term" value="P:proteolysis"/>
    <property type="evidence" value="ECO:0007669"/>
    <property type="project" value="UniProtKB-KW"/>
</dbReference>
<dbReference type="InterPro" id="IPR007484">
    <property type="entry name" value="Peptidase_M28"/>
</dbReference>
<evidence type="ECO:0000256" key="6">
    <source>
        <dbReference type="ARBA" id="ARBA00022729"/>
    </source>
</evidence>
<keyword evidence="9" id="KW-0865">Zymogen</keyword>
<keyword evidence="6" id="KW-0732">Signal</keyword>
<name>A0AA40F2R7_9PEZI</name>
<evidence type="ECO:0000256" key="1">
    <source>
        <dbReference type="ARBA" id="ARBA00001947"/>
    </source>
</evidence>
<accession>A0AA40F2R7</accession>
<dbReference type="PANTHER" id="PTHR12147:SF56">
    <property type="entry name" value="AMINOPEPTIDASE YDR415C-RELATED"/>
    <property type="match status" value="1"/>
</dbReference>
<evidence type="ECO:0000256" key="11">
    <source>
        <dbReference type="ARBA" id="ARBA00023180"/>
    </source>
</evidence>
<evidence type="ECO:0000256" key="12">
    <source>
        <dbReference type="ARBA" id="ARBA00043843"/>
    </source>
</evidence>
<evidence type="ECO:0000256" key="5">
    <source>
        <dbReference type="ARBA" id="ARBA00022723"/>
    </source>
</evidence>